<name>A0ABS0PGJ1_9BRAD</name>
<organism evidence="2 3">
    <name type="scientific">Bradyrhizobium agreste</name>
    <dbReference type="NCBI Taxonomy" id="2751811"/>
    <lineage>
        <taxon>Bacteria</taxon>
        <taxon>Pseudomonadati</taxon>
        <taxon>Pseudomonadota</taxon>
        <taxon>Alphaproteobacteria</taxon>
        <taxon>Hyphomicrobiales</taxon>
        <taxon>Nitrobacteraceae</taxon>
        <taxon>Bradyrhizobium</taxon>
    </lineage>
</organism>
<dbReference type="InterPro" id="IPR001584">
    <property type="entry name" value="Integrase_cat-core"/>
</dbReference>
<accession>A0ABS0PGJ1</accession>
<protein>
    <submittedName>
        <fullName evidence="2">IS3 family transposase</fullName>
    </submittedName>
</protein>
<dbReference type="EMBL" id="JACCHP010000001">
    <property type="protein sequence ID" value="MBH5396303.1"/>
    <property type="molecule type" value="Genomic_DNA"/>
</dbReference>
<dbReference type="Proteomes" id="UP000807370">
    <property type="component" value="Unassembled WGS sequence"/>
</dbReference>
<proteinExistence type="predicted"/>
<keyword evidence="3" id="KW-1185">Reference proteome</keyword>
<feature type="domain" description="Integrase catalytic" evidence="1">
    <location>
        <begin position="4"/>
        <end position="45"/>
    </location>
</feature>
<evidence type="ECO:0000313" key="2">
    <source>
        <dbReference type="EMBL" id="MBH5396303.1"/>
    </source>
</evidence>
<evidence type="ECO:0000259" key="1">
    <source>
        <dbReference type="Pfam" id="PF13333"/>
    </source>
</evidence>
<gene>
    <name evidence="2" type="ORF">HZZ13_00490</name>
</gene>
<dbReference type="RefSeq" id="WP_197958071.1">
    <property type="nucleotide sequence ID" value="NZ_JACCHP010000001.1"/>
</dbReference>
<dbReference type="Pfam" id="PF13333">
    <property type="entry name" value="rve_2"/>
    <property type="match status" value="1"/>
</dbReference>
<sequence length="58" mass="6899">MEQSFFKRIKTELVHNRKYEIRNGAECQMFTYIDRFYNRHRWHAGIATAACGDEAESA</sequence>
<reference evidence="2 3" key="1">
    <citation type="submission" date="2020-07" db="EMBL/GenBank/DDBJ databases">
        <title>Bradyrhizobium diversity isolated from nodules of indigenous legumes of Western Australia.</title>
        <authorList>
            <person name="Klepa M.S."/>
        </authorList>
    </citation>
    <scope>NUCLEOTIDE SEQUENCE [LARGE SCALE GENOMIC DNA]</scope>
    <source>
        <strain evidence="2 3">CNPSo 4010</strain>
    </source>
</reference>
<comment type="caution">
    <text evidence="2">The sequence shown here is derived from an EMBL/GenBank/DDBJ whole genome shotgun (WGS) entry which is preliminary data.</text>
</comment>
<evidence type="ECO:0000313" key="3">
    <source>
        <dbReference type="Proteomes" id="UP000807370"/>
    </source>
</evidence>